<protein>
    <submittedName>
        <fullName evidence="2">Hypothetical_protein</fullName>
    </submittedName>
</protein>
<evidence type="ECO:0000256" key="1">
    <source>
        <dbReference type="SAM" id="Phobius"/>
    </source>
</evidence>
<sequence>MQLSLVLHCYQTFTVNLFWNRSVVNLASKLSNDQLVLDENLIEICTKPSTDPIFASFISGEAVLDQFQLPSTFPVDNITLYLSMLVSNSLQNFQQVQTNISKAKAIRFQRGLYLFTSIVNKITELEPVVLREPNNTPVIVGIVVGVVVLILIIVFVVYKVTRKYNTEPKLDYSPRNIKGSETITRNKIITDSTIILQNSRLNSERNPVK</sequence>
<evidence type="ECO:0000313" key="2">
    <source>
        <dbReference type="EMBL" id="CAL5970360.1"/>
    </source>
</evidence>
<keyword evidence="1" id="KW-0472">Membrane</keyword>
<reference evidence="2 3" key="1">
    <citation type="submission" date="2024-07" db="EMBL/GenBank/DDBJ databases">
        <authorList>
            <person name="Akdeniz Z."/>
        </authorList>
    </citation>
    <scope>NUCLEOTIDE SEQUENCE [LARGE SCALE GENOMIC DNA]</scope>
</reference>
<name>A0ABP1GDZ8_9EUKA</name>
<dbReference type="Proteomes" id="UP001642409">
    <property type="component" value="Unassembled WGS sequence"/>
</dbReference>
<keyword evidence="3" id="KW-1185">Reference proteome</keyword>
<comment type="caution">
    <text evidence="2">The sequence shown here is derived from an EMBL/GenBank/DDBJ whole genome shotgun (WGS) entry which is preliminary data.</text>
</comment>
<evidence type="ECO:0000313" key="3">
    <source>
        <dbReference type="Proteomes" id="UP001642409"/>
    </source>
</evidence>
<gene>
    <name evidence="2" type="ORF">HINF_LOCUS300</name>
</gene>
<accession>A0ABP1GDZ8</accession>
<organism evidence="2 3">
    <name type="scientific">Hexamita inflata</name>
    <dbReference type="NCBI Taxonomy" id="28002"/>
    <lineage>
        <taxon>Eukaryota</taxon>
        <taxon>Metamonada</taxon>
        <taxon>Diplomonadida</taxon>
        <taxon>Hexamitidae</taxon>
        <taxon>Hexamitinae</taxon>
        <taxon>Hexamita</taxon>
    </lineage>
</organism>
<keyword evidence="1" id="KW-1133">Transmembrane helix</keyword>
<proteinExistence type="predicted"/>
<dbReference type="EMBL" id="CAXDID020000001">
    <property type="protein sequence ID" value="CAL5970360.1"/>
    <property type="molecule type" value="Genomic_DNA"/>
</dbReference>
<feature type="transmembrane region" description="Helical" evidence="1">
    <location>
        <begin position="138"/>
        <end position="158"/>
    </location>
</feature>
<keyword evidence="1" id="KW-0812">Transmembrane</keyword>